<name>A0AAD8NH92_TARER</name>
<feature type="region of interest" description="Disordered" evidence="1">
    <location>
        <begin position="1024"/>
        <end position="1047"/>
    </location>
</feature>
<feature type="compositionally biased region" description="Polar residues" evidence="1">
    <location>
        <begin position="1230"/>
        <end position="1240"/>
    </location>
</feature>
<dbReference type="Pfam" id="PF02213">
    <property type="entry name" value="GYF"/>
    <property type="match status" value="1"/>
</dbReference>
<comment type="caution">
    <text evidence="3">The sequence shown here is derived from an EMBL/GenBank/DDBJ whole genome shotgun (WGS) entry which is preliminary data.</text>
</comment>
<dbReference type="Gene3D" id="3.30.1490.40">
    <property type="match status" value="1"/>
</dbReference>
<dbReference type="PROSITE" id="PS50829">
    <property type="entry name" value="GYF"/>
    <property type="match status" value="1"/>
</dbReference>
<feature type="compositionally biased region" description="Basic and acidic residues" evidence="1">
    <location>
        <begin position="213"/>
        <end position="223"/>
    </location>
</feature>
<feature type="region of interest" description="Disordered" evidence="1">
    <location>
        <begin position="1215"/>
        <end position="1259"/>
    </location>
</feature>
<gene>
    <name evidence="3" type="ORF">QVD17_31663</name>
</gene>
<dbReference type="PANTHER" id="PTHR46992:SF1">
    <property type="entry name" value="GYF DOMAIN-CONTAINING PROTEIN"/>
    <property type="match status" value="1"/>
</dbReference>
<feature type="compositionally biased region" description="Polar residues" evidence="1">
    <location>
        <begin position="75"/>
        <end position="85"/>
    </location>
</feature>
<dbReference type="SMART" id="SM00444">
    <property type="entry name" value="GYF"/>
    <property type="match status" value="1"/>
</dbReference>
<feature type="compositionally biased region" description="Polar residues" evidence="1">
    <location>
        <begin position="1035"/>
        <end position="1046"/>
    </location>
</feature>
<keyword evidence="4" id="KW-1185">Reference proteome</keyword>
<proteinExistence type="predicted"/>
<accession>A0AAD8NH92</accession>
<feature type="domain" description="GYF" evidence="2">
    <location>
        <begin position="514"/>
        <end position="565"/>
    </location>
</feature>
<evidence type="ECO:0000313" key="3">
    <source>
        <dbReference type="EMBL" id="KAK1415875.1"/>
    </source>
</evidence>
<organism evidence="3 4">
    <name type="scientific">Tagetes erecta</name>
    <name type="common">African marigold</name>
    <dbReference type="NCBI Taxonomy" id="13708"/>
    <lineage>
        <taxon>Eukaryota</taxon>
        <taxon>Viridiplantae</taxon>
        <taxon>Streptophyta</taxon>
        <taxon>Embryophyta</taxon>
        <taxon>Tracheophyta</taxon>
        <taxon>Spermatophyta</taxon>
        <taxon>Magnoliopsida</taxon>
        <taxon>eudicotyledons</taxon>
        <taxon>Gunneridae</taxon>
        <taxon>Pentapetalae</taxon>
        <taxon>asterids</taxon>
        <taxon>campanulids</taxon>
        <taxon>Asterales</taxon>
        <taxon>Asteraceae</taxon>
        <taxon>Asteroideae</taxon>
        <taxon>Heliantheae alliance</taxon>
        <taxon>Tageteae</taxon>
        <taxon>Tagetes</taxon>
    </lineage>
</organism>
<dbReference type="Proteomes" id="UP001229421">
    <property type="component" value="Unassembled WGS sequence"/>
</dbReference>
<reference evidence="3" key="1">
    <citation type="journal article" date="2023" name="bioRxiv">
        <title>Improved chromosome-level genome assembly for marigold (Tagetes erecta).</title>
        <authorList>
            <person name="Jiang F."/>
            <person name="Yuan L."/>
            <person name="Wang S."/>
            <person name="Wang H."/>
            <person name="Xu D."/>
            <person name="Wang A."/>
            <person name="Fan W."/>
        </authorList>
    </citation>
    <scope>NUCLEOTIDE SEQUENCE</scope>
    <source>
        <strain evidence="3">WSJ</strain>
        <tissue evidence="3">Leaf</tissue>
    </source>
</reference>
<feature type="compositionally biased region" description="Basic and acidic residues" evidence="1">
    <location>
        <begin position="1024"/>
        <end position="1034"/>
    </location>
</feature>
<evidence type="ECO:0000256" key="1">
    <source>
        <dbReference type="SAM" id="MobiDB-lite"/>
    </source>
</evidence>
<feature type="compositionally biased region" description="Basic and acidic residues" evidence="1">
    <location>
        <begin position="130"/>
        <end position="145"/>
    </location>
</feature>
<feature type="compositionally biased region" description="Polar residues" evidence="1">
    <location>
        <begin position="201"/>
        <end position="212"/>
    </location>
</feature>
<feature type="compositionally biased region" description="Basic and acidic residues" evidence="1">
    <location>
        <begin position="153"/>
        <end position="199"/>
    </location>
</feature>
<feature type="region of interest" description="Disordered" evidence="1">
    <location>
        <begin position="21"/>
        <end position="287"/>
    </location>
</feature>
<dbReference type="EMBL" id="JAUHHV010000008">
    <property type="protein sequence ID" value="KAK1415875.1"/>
    <property type="molecule type" value="Genomic_DNA"/>
</dbReference>
<dbReference type="PANTHER" id="PTHR46992">
    <property type="entry name" value="GYF DOMAIN-CONTAINING PROTEIN"/>
    <property type="match status" value="1"/>
</dbReference>
<dbReference type="SUPFAM" id="SSF55277">
    <property type="entry name" value="GYF domain"/>
    <property type="match status" value="1"/>
</dbReference>
<dbReference type="InterPro" id="IPR003169">
    <property type="entry name" value="GYF"/>
</dbReference>
<feature type="region of interest" description="Disordered" evidence="1">
    <location>
        <begin position="1275"/>
        <end position="1305"/>
    </location>
</feature>
<sequence length="1328" mass="147810">MADNNNNLHLSADLILSKLADNSRTTKVEATGGNDDDKMLGLLDDSKGLDSSIPLSPQWLYAKPNESKMEMRAPSSLSLGTSADSTVKDRRPDVTDDKKDWRKAANETESSRRWREEERETGLLGRRDRRKTDNRRVDGGRDTTDTRAPPPSERWHDAGGRNPSHEARRDNKWSTRWGPDEKDKEIRSEKKTDVEKEDSFGESQTHSSTTRLTSERDPDSRDKWRPRHRMEANSAGTGSFRAAPGFGLEKGRADGPTTGFTVGRGRSSGTLARPSSAGSTENNDRVPGKASYSASMFFYPRGKLLDIYRNQKLDPSFASMSDKIMQVSSITEVTAVEPLAFIAPEKDEEAILGDIWKGKITSSEVSYSSIPKARSPESISDAVKDGNFELVEELVDPMKLINETEAESTLHFNGPKTSLTDGEQRIPEMESYEGTRTMSGVIVNNLDGTSNSEVADSAYLKNQLFDDAINTELSNISNSFPISSSSEQYWAGNMQQPITGSINKHLASGVPPEELSLIYCDPQGEIQGPFLGVDIISWFEQGFFGAELPVRVVDAPEGTPFEELGDVMPHLKTISSYTTDANMAVPASVSEIGALTEDPHWQLAGNNGFSTKSYSEGQGFHDEEIVFPGKPESYMQHPVPTEITEPGAPSQNDNKMHPFGLLWSELEGSSLRNQPSKTPFTGGMQQQHQHQQHQQHMNPVGGVADYRRNTLSESNLYQDAMSVSNMNQEANHFGLAEKLRSQHIQQQLLQQHNLLSSSHLNDQRLNSQDLDHFLALQLQHQQQQQQRQIQLQQQMLLKEQQSRQQMLLEQLVQNQRSRTDAVRPHNALDQMLLKQQILSEMQQREHLIQANYGHQGHTNDLMEMMMRAKHGHMSSLEQQLLQREQLRQLGLRQRVEMEEERQLSSDWFHRVNSPGLSSSDLSHLERNLSMQERNLSMQERIQHGLYDPNSLPFERSLSMPGGGPGMNLDAVGRFPSTLHSHQSNNSLTPNNFRSPHLDMMEGPISNEWMESRIQQLHINNEKQKRDIEVRRTSEEQSQWMSGGTSDDTSKRLLMELLHQKPSNQPIERLDSNSGLSHHPFGVGSFGSNHGAPIDDTIVGFRGNEENTGLLHTLKDLGAETQEGMMAQQGGGTAVDHNIMSINTVGRHNSHGISDLYIDNAGPTDSFSIDDRVTASSKRPENILLKRPPVARAASSHEGLSELALNPDVRGRSIPTIISPEGGRREAVGNVANQPTENTTAGKKDVRFRRTSSCSDADVPETASFSDMLKSNAKKAADNNASALESADGQGGKTGKKKGKKGRQIDPALLGFKVTSNRIMMGEIQRIED</sequence>
<evidence type="ECO:0000259" key="2">
    <source>
        <dbReference type="PROSITE" id="PS50829"/>
    </source>
</evidence>
<feature type="compositionally biased region" description="Basic and acidic residues" evidence="1">
    <location>
        <begin position="86"/>
        <end position="121"/>
    </location>
</feature>
<feature type="compositionally biased region" description="Basic and acidic residues" evidence="1">
    <location>
        <begin position="35"/>
        <end position="48"/>
    </location>
</feature>
<protein>
    <recommendedName>
        <fullName evidence="2">GYF domain-containing protein</fullName>
    </recommendedName>
</protein>
<dbReference type="InterPro" id="IPR035445">
    <property type="entry name" value="GYF-like_dom_sf"/>
</dbReference>
<evidence type="ECO:0000313" key="4">
    <source>
        <dbReference type="Proteomes" id="UP001229421"/>
    </source>
</evidence>